<dbReference type="AlphaFoldDB" id="A0A420DM02"/>
<feature type="transmembrane region" description="Helical" evidence="6">
    <location>
        <begin position="58"/>
        <end position="79"/>
    </location>
</feature>
<sequence>MNHHLTETLKLSDIFSLKSLLLKIIGVVAATIAIKGFMIPNHFLDGGLLGISILMHEFYHIDVWIPLLLLNIPFVILGYKKIGKNFAVHALLSLVLLGIALNILPIPTVTKDHFLVAAFGGVFVGLGIGFVIRGGGVIDGLEVIAEFTNKKFGLSTTEIIMAINTSIFLIIAFFLGLEKAMYSILTFFTALKVSDYVVDGFEKLISLTIISPNDALIKDLIVNTFNKPITVYKGERGNLPENYAVKHDCDIIVTVVTRLEVHKIKQAIAQADPKAFMFVQNIKEVKGGVISRNTGH</sequence>
<feature type="transmembrane region" description="Helical" evidence="6">
    <location>
        <begin position="86"/>
        <end position="107"/>
    </location>
</feature>
<evidence type="ECO:0000313" key="8">
    <source>
        <dbReference type="EMBL" id="RKE95240.1"/>
    </source>
</evidence>
<dbReference type="CDD" id="cd16380">
    <property type="entry name" value="YitT_C"/>
    <property type="match status" value="1"/>
</dbReference>
<protein>
    <submittedName>
        <fullName evidence="8">Uncharacterized membrane-anchored protein YitT (DUF2179 family)</fullName>
    </submittedName>
</protein>
<dbReference type="GO" id="GO:0005886">
    <property type="term" value="C:plasma membrane"/>
    <property type="evidence" value="ECO:0007669"/>
    <property type="project" value="UniProtKB-SubCell"/>
</dbReference>
<proteinExistence type="predicted"/>
<keyword evidence="9" id="KW-1185">Reference proteome</keyword>
<dbReference type="Proteomes" id="UP000284892">
    <property type="component" value="Unassembled WGS sequence"/>
</dbReference>
<feature type="domain" description="DUF2179" evidence="7">
    <location>
        <begin position="247"/>
        <end position="287"/>
    </location>
</feature>
<keyword evidence="4 6" id="KW-1133">Transmembrane helix</keyword>
<dbReference type="Gene3D" id="3.30.70.120">
    <property type="match status" value="1"/>
</dbReference>
<keyword evidence="5 6" id="KW-0472">Membrane</keyword>
<organism evidence="8 9">
    <name type="scientific">Ichthyenterobacterium magnum</name>
    <dbReference type="NCBI Taxonomy" id="1230530"/>
    <lineage>
        <taxon>Bacteria</taxon>
        <taxon>Pseudomonadati</taxon>
        <taxon>Bacteroidota</taxon>
        <taxon>Flavobacteriia</taxon>
        <taxon>Flavobacteriales</taxon>
        <taxon>Flavobacteriaceae</taxon>
        <taxon>Ichthyenterobacterium</taxon>
    </lineage>
</organism>
<dbReference type="InterPro" id="IPR051461">
    <property type="entry name" value="UPF0750_membrane"/>
</dbReference>
<evidence type="ECO:0000256" key="2">
    <source>
        <dbReference type="ARBA" id="ARBA00022475"/>
    </source>
</evidence>
<dbReference type="PANTHER" id="PTHR33545">
    <property type="entry name" value="UPF0750 MEMBRANE PROTEIN YITT-RELATED"/>
    <property type="match status" value="1"/>
</dbReference>
<feature type="transmembrane region" description="Helical" evidence="6">
    <location>
        <begin position="152"/>
        <end position="174"/>
    </location>
</feature>
<dbReference type="Pfam" id="PF10035">
    <property type="entry name" value="DUF2179"/>
    <property type="match status" value="1"/>
</dbReference>
<evidence type="ECO:0000256" key="5">
    <source>
        <dbReference type="ARBA" id="ARBA00023136"/>
    </source>
</evidence>
<gene>
    <name evidence="8" type="ORF">BXY80_1426</name>
</gene>
<dbReference type="Pfam" id="PF02588">
    <property type="entry name" value="YitT_membrane"/>
    <property type="match status" value="1"/>
</dbReference>
<dbReference type="InterPro" id="IPR003740">
    <property type="entry name" value="YitT"/>
</dbReference>
<comment type="subcellular location">
    <subcellularLocation>
        <location evidence="1">Cell membrane</location>
        <topology evidence="1">Multi-pass membrane protein</topology>
    </subcellularLocation>
</comment>
<name>A0A420DM02_9FLAO</name>
<dbReference type="RefSeq" id="WP_120200561.1">
    <property type="nucleotide sequence ID" value="NZ_RAQJ01000002.1"/>
</dbReference>
<keyword evidence="3 6" id="KW-0812">Transmembrane</keyword>
<dbReference type="PANTHER" id="PTHR33545:SF3">
    <property type="entry name" value="UPF0750 MEMBRANE PROTEIN YQFU"/>
    <property type="match status" value="1"/>
</dbReference>
<evidence type="ECO:0000256" key="6">
    <source>
        <dbReference type="SAM" id="Phobius"/>
    </source>
</evidence>
<dbReference type="OrthoDB" id="265478at2"/>
<dbReference type="EMBL" id="RAQJ01000002">
    <property type="protein sequence ID" value="RKE95240.1"/>
    <property type="molecule type" value="Genomic_DNA"/>
</dbReference>
<comment type="caution">
    <text evidence="8">The sequence shown here is derived from an EMBL/GenBank/DDBJ whole genome shotgun (WGS) entry which is preliminary data.</text>
</comment>
<dbReference type="InterPro" id="IPR019264">
    <property type="entry name" value="DUF2179"/>
</dbReference>
<feature type="transmembrane region" description="Helical" evidence="6">
    <location>
        <begin position="113"/>
        <end position="132"/>
    </location>
</feature>
<evidence type="ECO:0000256" key="3">
    <source>
        <dbReference type="ARBA" id="ARBA00022692"/>
    </source>
</evidence>
<feature type="transmembrane region" description="Helical" evidence="6">
    <location>
        <begin position="20"/>
        <end position="38"/>
    </location>
</feature>
<reference evidence="8 9" key="1">
    <citation type="submission" date="2018-09" db="EMBL/GenBank/DDBJ databases">
        <title>Genomic Encyclopedia of Archaeal and Bacterial Type Strains, Phase II (KMG-II): from individual species to whole genera.</title>
        <authorList>
            <person name="Goeker M."/>
        </authorList>
    </citation>
    <scope>NUCLEOTIDE SEQUENCE [LARGE SCALE GENOMIC DNA]</scope>
    <source>
        <strain evidence="8 9">DSM 26283</strain>
    </source>
</reference>
<evidence type="ECO:0000256" key="4">
    <source>
        <dbReference type="ARBA" id="ARBA00022989"/>
    </source>
</evidence>
<dbReference type="InterPro" id="IPR015867">
    <property type="entry name" value="N-reg_PII/ATP_PRibTrfase_C"/>
</dbReference>
<accession>A0A420DM02</accession>
<evidence type="ECO:0000313" key="9">
    <source>
        <dbReference type="Proteomes" id="UP000284892"/>
    </source>
</evidence>
<keyword evidence="2" id="KW-1003">Cell membrane</keyword>
<dbReference type="PIRSF" id="PIRSF006483">
    <property type="entry name" value="Membrane_protein_YitT"/>
    <property type="match status" value="1"/>
</dbReference>
<evidence type="ECO:0000259" key="7">
    <source>
        <dbReference type="Pfam" id="PF10035"/>
    </source>
</evidence>
<evidence type="ECO:0000256" key="1">
    <source>
        <dbReference type="ARBA" id="ARBA00004651"/>
    </source>
</evidence>